<proteinExistence type="predicted"/>
<comment type="caution">
    <text evidence="1">The sequence shown here is derived from an EMBL/GenBank/DDBJ whole genome shotgun (WGS) entry which is preliminary data.</text>
</comment>
<gene>
    <name evidence="1" type="ORF">B7T07_20715</name>
</gene>
<protein>
    <submittedName>
        <fullName evidence="1">Prepilin peptidase-dependent protein</fullName>
    </submittedName>
</protein>
<dbReference type="Proteomes" id="UP000244856">
    <property type="component" value="Unassembled WGS sequence"/>
</dbReference>
<sequence>MTTSGIFAPDAGALSSLLDASSGPILVLDPCGAMWEAFHRTSRWSQVWQAWRLAPGQTQEGDVWDVLDALQHVNAAEGAAALAEALFPAGAYTCLTRRLMACVIEFVDDTKHFSGDAAGLGALAGQLWADDLWIALARWGRQYPYHPALQAARELLTHDGAGEAALAIRSRMAIYHHPHVAETFTGAPGLKLSTFKLRPGQAIFLTPDIRCMESNDLTSVYSFIFSSLQKMAALHDVTLSLVEPVLTSEGDAL</sequence>
<organism evidence="1 2">
    <name type="scientific">Cronobacter sakazakii</name>
    <name type="common">Enterobacter sakazakii</name>
    <dbReference type="NCBI Taxonomy" id="28141"/>
    <lineage>
        <taxon>Bacteria</taxon>
        <taxon>Pseudomonadati</taxon>
        <taxon>Pseudomonadota</taxon>
        <taxon>Gammaproteobacteria</taxon>
        <taxon>Enterobacterales</taxon>
        <taxon>Enterobacteriaceae</taxon>
        <taxon>Cronobacter</taxon>
    </lineage>
</organism>
<dbReference type="AlphaFoldDB" id="A0AA45BYB7"/>
<accession>A0AA45BYB7</accession>
<name>A0AA45BYB7_CROSK</name>
<dbReference type="RefSeq" id="WP_085107817.1">
    <property type="nucleotide sequence ID" value="NZ_NCTU01000023.1"/>
</dbReference>
<evidence type="ECO:0000313" key="1">
    <source>
        <dbReference type="EMBL" id="PUW01513.1"/>
    </source>
</evidence>
<reference evidence="1 2" key="1">
    <citation type="submission" date="2017-04" db="EMBL/GenBank/DDBJ databases">
        <title>Cronobacter sakazakii, ST83 Lineage Isolates.</title>
        <authorList>
            <person name="Chase H."/>
            <person name="Tall B."/>
            <person name="Gopinath G."/>
            <person name="Lehner A."/>
        </authorList>
    </citation>
    <scope>NUCLEOTIDE SEQUENCE [LARGE SCALE GENOMIC DNA]</scope>
    <source>
        <strain evidence="1 2">MOD1_Comp15</strain>
    </source>
</reference>
<dbReference type="EMBL" id="NCTU01000023">
    <property type="protein sequence ID" value="PUW01513.1"/>
    <property type="molecule type" value="Genomic_DNA"/>
</dbReference>
<evidence type="ECO:0000313" key="2">
    <source>
        <dbReference type="Proteomes" id="UP000244856"/>
    </source>
</evidence>